<dbReference type="InterPro" id="IPR000719">
    <property type="entry name" value="Prot_kinase_dom"/>
</dbReference>
<keyword evidence="3" id="KW-1185">Reference proteome</keyword>
<proteinExistence type="predicted"/>
<dbReference type="GO" id="GO:1990604">
    <property type="term" value="C:IRE1-TRAF2-ASK1 complex"/>
    <property type="evidence" value="ECO:0007669"/>
    <property type="project" value="TreeGrafter"/>
</dbReference>
<evidence type="ECO:0000313" key="2">
    <source>
        <dbReference type="EMBL" id="CAH0108737.1"/>
    </source>
</evidence>
<dbReference type="EMBL" id="CAKKLH010000287">
    <property type="protein sequence ID" value="CAH0108737.1"/>
    <property type="molecule type" value="Genomic_DNA"/>
</dbReference>
<feature type="domain" description="Protein kinase" evidence="1">
    <location>
        <begin position="283"/>
        <end position="674"/>
    </location>
</feature>
<feature type="domain" description="Protein kinase" evidence="1">
    <location>
        <begin position="1"/>
        <end position="262"/>
    </location>
</feature>
<dbReference type="Gene3D" id="1.10.510.10">
    <property type="entry name" value="Transferase(Phosphotransferase) domain 1"/>
    <property type="match status" value="4"/>
</dbReference>
<sequence>MNSLGDKKESPILKMDGTRKRIVHPPIELDSAMTSTNKSLNWDNIEIDAFLPLDRAPKLGRNFLIRQIRFDVCRAFANLDNQNKLEMLENTLEDWISSRKKIKNVKSILQQITAWLKKHHNSPNDNVHGELTPDHIYLNEKGKKVMDIKLKNLTTDSSLQNNLGWRPAEETNLSPSKEGDIFSLGCLFYYVISSGGHPFGCYPKHMKIFITYHLYELGCYQLGNCNLDDVQILQIRNLISMMIHYDPKKRPTCSEVLKHPFFTGNKKTGLDSTSDDEHDSEKVGDALIIANKSFGFVREVEEIQRRHGRCGRYHVHVMKVEPESLQKLWNIFNKHHQYLLKCVHLSEDDFVLAVEAFEETLETWKKKNSVNLDFKMVRNIFIRICYGVRECYSNEVAHGNLTQKNIIIFSNIEPPPEPWHQYYLDDKYVLPKIAPFFRHETTETPATKENDIRQLGHIMSDLWKPSPTDNFPYIHLVEWMKNEEDERVPSLVDILLHPFFWSSTTTISFLIVAKGLFEVYLTPTWRKKKATIKEMGSKSEEFSSYTKDAVKLLLGEWTKKHPDLLLFIWLELLKLKTQWQYNDEDDDDHWLNLWGDIFSLGCLFYYVISSGGHPFGCPEDRNVFITYHLCTLGRYQLGSSSLDDVQIRNLISMMIHYDPKKRPSCSEVLKHPFFSGNKKTGLDSTSDDEHDSEKVGDALIIANKTFGFVREVEEIQRRHGRCRGYHVHVMKVGPESLQKLWKIFYEHHQYLLKCVHLSEDDSVLAVEAFEETLETWKKRKSANLDFESVQNIFFQICYGVEEYYSNEIAHGNLTQQNIIIFSNVEPPLEPWHRHYLDETTETPATKENDIRQLGHIMSDLWKPSPTDNFLYFHLVEWMKNKEDERVASITDVLLHPFFWTSTTTIHFLIVAKGLFEVYLTPTWRKKKATIKEMESKSEKFCSYTEDAVKLLLGEWTKKHPDLLLFIWLELLKLKTQWQYNDDEDDDHWLNLWVFLDCDDAYYYKDYSHFSMIEPKPVDRTYPEIIEALKEILDKNESVKESP</sequence>
<dbReference type="GO" id="GO:0004674">
    <property type="term" value="F:protein serine/threonine kinase activity"/>
    <property type="evidence" value="ECO:0007669"/>
    <property type="project" value="InterPro"/>
</dbReference>
<dbReference type="InterPro" id="IPR045133">
    <property type="entry name" value="IRE1/2-like"/>
</dbReference>
<dbReference type="GO" id="GO:0004521">
    <property type="term" value="F:RNA endonuclease activity"/>
    <property type="evidence" value="ECO:0007669"/>
    <property type="project" value="InterPro"/>
</dbReference>
<dbReference type="GO" id="GO:0051082">
    <property type="term" value="F:unfolded protein binding"/>
    <property type="evidence" value="ECO:0007669"/>
    <property type="project" value="TreeGrafter"/>
</dbReference>
<organism evidence="2 3">
    <name type="scientific">Daphnia galeata</name>
    <dbReference type="NCBI Taxonomy" id="27404"/>
    <lineage>
        <taxon>Eukaryota</taxon>
        <taxon>Metazoa</taxon>
        <taxon>Ecdysozoa</taxon>
        <taxon>Arthropoda</taxon>
        <taxon>Crustacea</taxon>
        <taxon>Branchiopoda</taxon>
        <taxon>Diplostraca</taxon>
        <taxon>Cladocera</taxon>
        <taxon>Anomopoda</taxon>
        <taxon>Daphniidae</taxon>
        <taxon>Daphnia</taxon>
    </lineage>
</organism>
<protein>
    <recommendedName>
        <fullName evidence="1">Protein kinase domain-containing protein</fullName>
    </recommendedName>
</protein>
<comment type="caution">
    <text evidence="2">The sequence shown here is derived from an EMBL/GenBank/DDBJ whole genome shotgun (WGS) entry which is preliminary data.</text>
</comment>
<dbReference type="SUPFAM" id="SSF56112">
    <property type="entry name" value="Protein kinase-like (PK-like)"/>
    <property type="match status" value="4"/>
</dbReference>
<dbReference type="Pfam" id="PF00069">
    <property type="entry name" value="Pkinase"/>
    <property type="match status" value="1"/>
</dbReference>
<dbReference type="PANTHER" id="PTHR13954">
    <property type="entry name" value="IRE1-RELATED"/>
    <property type="match status" value="1"/>
</dbReference>
<dbReference type="AlphaFoldDB" id="A0A8J2WJ28"/>
<reference evidence="2" key="1">
    <citation type="submission" date="2021-11" db="EMBL/GenBank/DDBJ databases">
        <authorList>
            <person name="Schell T."/>
        </authorList>
    </citation>
    <scope>NUCLEOTIDE SEQUENCE</scope>
    <source>
        <strain evidence="2">M5</strain>
    </source>
</reference>
<dbReference type="SMART" id="SM00220">
    <property type="entry name" value="S_TKc"/>
    <property type="match status" value="1"/>
</dbReference>
<dbReference type="GO" id="GO:0070059">
    <property type="term" value="P:intrinsic apoptotic signaling pathway in response to endoplasmic reticulum stress"/>
    <property type="evidence" value="ECO:0007669"/>
    <property type="project" value="TreeGrafter"/>
</dbReference>
<dbReference type="InterPro" id="IPR011009">
    <property type="entry name" value="Kinase-like_dom_sf"/>
</dbReference>
<dbReference type="PANTHER" id="PTHR13954:SF6">
    <property type="entry name" value="NON-SPECIFIC SERINE_THREONINE PROTEIN KINASE"/>
    <property type="match status" value="1"/>
</dbReference>
<dbReference type="PROSITE" id="PS50011">
    <property type="entry name" value="PROTEIN_KINASE_DOM"/>
    <property type="match status" value="2"/>
</dbReference>
<dbReference type="GO" id="GO:0005524">
    <property type="term" value="F:ATP binding"/>
    <property type="evidence" value="ECO:0007669"/>
    <property type="project" value="InterPro"/>
</dbReference>
<evidence type="ECO:0000259" key="1">
    <source>
        <dbReference type="PROSITE" id="PS50011"/>
    </source>
</evidence>
<accession>A0A8J2WJ28</accession>
<gene>
    <name evidence="2" type="ORF">DGAL_LOCUS12137</name>
</gene>
<dbReference type="Proteomes" id="UP000789390">
    <property type="component" value="Unassembled WGS sequence"/>
</dbReference>
<dbReference type="GO" id="GO:0036498">
    <property type="term" value="P:IRE1-mediated unfolded protein response"/>
    <property type="evidence" value="ECO:0007669"/>
    <property type="project" value="TreeGrafter"/>
</dbReference>
<evidence type="ECO:0000313" key="3">
    <source>
        <dbReference type="Proteomes" id="UP000789390"/>
    </source>
</evidence>
<dbReference type="OrthoDB" id="6356867at2759"/>
<name>A0A8J2WJ28_9CRUS</name>